<dbReference type="EnsemblPlants" id="Pp3c7_15000V3.1">
    <property type="protein sequence ID" value="PAC:32926415.CDS.1"/>
    <property type="gene ID" value="Pp3c7_15000"/>
</dbReference>
<keyword evidence="14" id="KW-1185">Reference proteome</keyword>
<keyword evidence="7" id="KW-0371">Homeobox</keyword>
<dbReference type="Pfam" id="PF04770">
    <property type="entry name" value="ZF-HD_dimer"/>
    <property type="match status" value="1"/>
</dbReference>
<keyword evidence="3" id="KW-0863">Zinc-finger</keyword>
<dbReference type="Gene3D" id="1.10.10.60">
    <property type="entry name" value="Homeodomain-like"/>
    <property type="match status" value="1"/>
</dbReference>
<protein>
    <recommendedName>
        <fullName evidence="11">ZF-HD dimerization-type domain-containing protein</fullName>
    </recommendedName>
</protein>
<dbReference type="OrthoDB" id="694008at2759"/>
<dbReference type="GeneID" id="112284467"/>
<proteinExistence type="predicted"/>
<feature type="domain" description="ZF-HD dimerization-type" evidence="11">
    <location>
        <begin position="61"/>
        <end position="110"/>
    </location>
</feature>
<reference evidence="13" key="3">
    <citation type="submission" date="2020-12" db="UniProtKB">
        <authorList>
            <consortium name="EnsemblPlants"/>
        </authorList>
    </citation>
    <scope>IDENTIFICATION</scope>
</reference>
<evidence type="ECO:0000256" key="7">
    <source>
        <dbReference type="ARBA" id="ARBA00023155"/>
    </source>
</evidence>
<evidence type="ECO:0000256" key="9">
    <source>
        <dbReference type="ARBA" id="ARBA00023242"/>
    </source>
</evidence>
<evidence type="ECO:0000256" key="5">
    <source>
        <dbReference type="ARBA" id="ARBA00023015"/>
    </source>
</evidence>
<dbReference type="Proteomes" id="UP000006727">
    <property type="component" value="Chromosome 7"/>
</dbReference>
<dbReference type="GO" id="GO:0003700">
    <property type="term" value="F:DNA-binding transcription factor activity"/>
    <property type="evidence" value="ECO:0000318"/>
    <property type="project" value="GO_Central"/>
</dbReference>
<sequence length="256" mass="28686">MESLVSHKVDYSTMSIAATFAGLHDSSKLKFFNSGFGVIKMDELKRIEAENVSAKDKAISYKECNRNHAIFSGGYAVDGCGEFMPSGEEGTIESLKCAACDCHRNYHRKEVEVEESCDWQIFRCDDRKRGQMTAPGFPSQTATPHPLALPSPSQMISPVNQFQHYLLGPRPANSGDGDGGFGRSPSTMKKRFRTKFTSNQREKMGAFSEKLGWRIQKHDEPAVQEFCSDVGVKRHVLKVWMHNNKNTLGKKVDQVE</sequence>
<dbReference type="FunCoup" id="A0A2K1KBR8">
    <property type="interactions" value="308"/>
</dbReference>
<dbReference type="PaxDb" id="3218-PP1S153_189V6.1"/>
<evidence type="ECO:0000313" key="13">
    <source>
        <dbReference type="EnsemblPlants" id="PAC:32926415.CDS.1"/>
    </source>
</evidence>
<evidence type="ECO:0000313" key="14">
    <source>
        <dbReference type="Proteomes" id="UP000006727"/>
    </source>
</evidence>
<dbReference type="PANTHER" id="PTHR31948">
    <property type="entry name" value="ZINC-FINGER HOMEODOMAIN PROTEIN 2"/>
    <property type="match status" value="1"/>
</dbReference>
<evidence type="ECO:0000256" key="1">
    <source>
        <dbReference type="ARBA" id="ARBA00004123"/>
    </source>
</evidence>
<evidence type="ECO:0000256" key="8">
    <source>
        <dbReference type="ARBA" id="ARBA00023163"/>
    </source>
</evidence>
<keyword evidence="2" id="KW-0479">Metal-binding</keyword>
<dbReference type="GO" id="GO:0008270">
    <property type="term" value="F:zinc ion binding"/>
    <property type="evidence" value="ECO:0007669"/>
    <property type="project" value="UniProtKB-KW"/>
</dbReference>
<dbReference type="PROSITE" id="PS51523">
    <property type="entry name" value="ZF_HD_DIMER"/>
    <property type="match status" value="1"/>
</dbReference>
<gene>
    <name evidence="13" type="primary">LOC112284467</name>
    <name evidence="12" type="ORF">PHYPA_010405</name>
</gene>
<dbReference type="NCBIfam" id="TIGR01565">
    <property type="entry name" value="homeo_ZF_HD"/>
    <property type="match status" value="1"/>
</dbReference>
<dbReference type="AlphaFoldDB" id="A0A2K1KBR8"/>
<dbReference type="RefSeq" id="XP_024380052.1">
    <property type="nucleotide sequence ID" value="XM_024524284.2"/>
</dbReference>
<dbReference type="InterPro" id="IPR009057">
    <property type="entry name" value="Homeodomain-like_sf"/>
</dbReference>
<evidence type="ECO:0000256" key="3">
    <source>
        <dbReference type="ARBA" id="ARBA00022771"/>
    </source>
</evidence>
<dbReference type="GO" id="GO:0006355">
    <property type="term" value="P:regulation of DNA-templated transcription"/>
    <property type="evidence" value="ECO:0000318"/>
    <property type="project" value="GO_Central"/>
</dbReference>
<dbReference type="EMBL" id="ABEU02000007">
    <property type="protein sequence ID" value="PNR51219.1"/>
    <property type="molecule type" value="Genomic_DNA"/>
</dbReference>
<dbReference type="NCBIfam" id="TIGR01566">
    <property type="entry name" value="ZF_HD_prot_N"/>
    <property type="match status" value="1"/>
</dbReference>
<dbReference type="FunFam" id="1.10.10.60:FF:000257">
    <property type="entry name" value="Zinc-finger homeodomain protein 2"/>
    <property type="match status" value="1"/>
</dbReference>
<evidence type="ECO:0000256" key="4">
    <source>
        <dbReference type="ARBA" id="ARBA00022833"/>
    </source>
</evidence>
<keyword evidence="9" id="KW-0539">Nucleus</keyword>
<evidence type="ECO:0000259" key="11">
    <source>
        <dbReference type="PROSITE" id="PS51523"/>
    </source>
</evidence>
<keyword evidence="8" id="KW-0804">Transcription</keyword>
<dbReference type="EnsemblPlants" id="Pp3c7_15000V3.2">
    <property type="protein sequence ID" value="PAC:32926416.CDS.1"/>
    <property type="gene ID" value="Pp3c7_15000"/>
</dbReference>
<dbReference type="Gramene" id="Pp3c7_15000V3.1">
    <property type="protein sequence ID" value="PAC:32926415.CDS.1"/>
    <property type="gene ID" value="Pp3c7_15000"/>
</dbReference>
<dbReference type="InterPro" id="IPR006456">
    <property type="entry name" value="ZF_HD_homeobox_Cys/His_dimer"/>
</dbReference>
<organism evidence="12">
    <name type="scientific">Physcomitrium patens</name>
    <name type="common">Spreading-leaved earth moss</name>
    <name type="synonym">Physcomitrella patens</name>
    <dbReference type="NCBI Taxonomy" id="3218"/>
    <lineage>
        <taxon>Eukaryota</taxon>
        <taxon>Viridiplantae</taxon>
        <taxon>Streptophyta</taxon>
        <taxon>Embryophyta</taxon>
        <taxon>Bryophyta</taxon>
        <taxon>Bryophytina</taxon>
        <taxon>Bryopsida</taxon>
        <taxon>Funariidae</taxon>
        <taxon>Funariales</taxon>
        <taxon>Funariaceae</taxon>
        <taxon>Physcomitrium</taxon>
    </lineage>
</organism>
<evidence type="ECO:0000256" key="2">
    <source>
        <dbReference type="ARBA" id="ARBA00022723"/>
    </source>
</evidence>
<dbReference type="SUPFAM" id="SSF46689">
    <property type="entry name" value="Homeodomain-like"/>
    <property type="match status" value="1"/>
</dbReference>
<keyword evidence="6" id="KW-0238">DNA-binding</keyword>
<feature type="region of interest" description="Disordered" evidence="10">
    <location>
        <begin position="168"/>
        <end position="190"/>
    </location>
</feature>
<comment type="subcellular location">
    <subcellularLocation>
        <location evidence="1">Nucleus</location>
    </subcellularLocation>
</comment>
<dbReference type="GO" id="GO:0005634">
    <property type="term" value="C:nucleus"/>
    <property type="evidence" value="ECO:0000318"/>
    <property type="project" value="GO_Central"/>
</dbReference>
<dbReference type="PANTHER" id="PTHR31948:SF140">
    <property type="entry name" value="ZINC-FINGER HOMEODOMAIN PROTEIN 2"/>
    <property type="match status" value="1"/>
</dbReference>
<dbReference type="GO" id="GO:0000976">
    <property type="term" value="F:transcription cis-regulatory region binding"/>
    <property type="evidence" value="ECO:0000318"/>
    <property type="project" value="GO_Central"/>
</dbReference>
<reference evidence="12 14" key="1">
    <citation type="journal article" date="2008" name="Science">
        <title>The Physcomitrella genome reveals evolutionary insights into the conquest of land by plants.</title>
        <authorList>
            <person name="Rensing S."/>
            <person name="Lang D."/>
            <person name="Zimmer A."/>
            <person name="Terry A."/>
            <person name="Salamov A."/>
            <person name="Shapiro H."/>
            <person name="Nishiyama T."/>
            <person name="Perroud P.-F."/>
            <person name="Lindquist E."/>
            <person name="Kamisugi Y."/>
            <person name="Tanahashi T."/>
            <person name="Sakakibara K."/>
            <person name="Fujita T."/>
            <person name="Oishi K."/>
            <person name="Shin-I T."/>
            <person name="Kuroki Y."/>
            <person name="Toyoda A."/>
            <person name="Suzuki Y."/>
            <person name="Hashimoto A."/>
            <person name="Yamaguchi K."/>
            <person name="Sugano A."/>
            <person name="Kohara Y."/>
            <person name="Fujiyama A."/>
            <person name="Anterola A."/>
            <person name="Aoki S."/>
            <person name="Ashton N."/>
            <person name="Barbazuk W.B."/>
            <person name="Barker E."/>
            <person name="Bennetzen J."/>
            <person name="Bezanilla M."/>
            <person name="Blankenship R."/>
            <person name="Cho S.H."/>
            <person name="Dutcher S."/>
            <person name="Estelle M."/>
            <person name="Fawcett J.A."/>
            <person name="Gundlach H."/>
            <person name="Hanada K."/>
            <person name="Heyl A."/>
            <person name="Hicks K.A."/>
            <person name="Hugh J."/>
            <person name="Lohr M."/>
            <person name="Mayer K."/>
            <person name="Melkozernov A."/>
            <person name="Murata T."/>
            <person name="Nelson D."/>
            <person name="Pils B."/>
            <person name="Prigge M."/>
            <person name="Reiss B."/>
            <person name="Renner T."/>
            <person name="Rombauts S."/>
            <person name="Rushton P."/>
            <person name="Sanderfoot A."/>
            <person name="Schween G."/>
            <person name="Shiu S.-H."/>
            <person name="Stueber K."/>
            <person name="Theodoulou F.L."/>
            <person name="Tu H."/>
            <person name="Van de Peer Y."/>
            <person name="Verrier P.J."/>
            <person name="Waters E."/>
            <person name="Wood A."/>
            <person name="Yang L."/>
            <person name="Cove D."/>
            <person name="Cuming A."/>
            <person name="Hasebe M."/>
            <person name="Lucas S."/>
            <person name="Mishler D.B."/>
            <person name="Reski R."/>
            <person name="Grigoriev I."/>
            <person name="Quatrano R.S."/>
            <person name="Boore J.L."/>
        </authorList>
    </citation>
    <scope>NUCLEOTIDE SEQUENCE [LARGE SCALE GENOMIC DNA]</scope>
    <source>
        <strain evidence="13 14">cv. Gransden 2004</strain>
    </source>
</reference>
<dbReference type="KEGG" id="ppp:112284467"/>
<evidence type="ECO:0000256" key="6">
    <source>
        <dbReference type="ARBA" id="ARBA00023125"/>
    </source>
</evidence>
<name>A0A2K1KBR8_PHYPA</name>
<keyword evidence="4" id="KW-0862">Zinc</keyword>
<keyword evidence="5" id="KW-0805">Transcription regulation</keyword>
<dbReference type="Gramene" id="Pp3c7_15000V3.2">
    <property type="protein sequence ID" value="PAC:32926416.CDS.1"/>
    <property type="gene ID" value="Pp3c7_15000"/>
</dbReference>
<dbReference type="InterPro" id="IPR006455">
    <property type="entry name" value="Homeodomain_ZF_HD"/>
</dbReference>
<reference evidence="12 14" key="2">
    <citation type="journal article" date="2018" name="Plant J.">
        <title>The Physcomitrella patens chromosome-scale assembly reveals moss genome structure and evolution.</title>
        <authorList>
            <person name="Lang D."/>
            <person name="Ullrich K.K."/>
            <person name="Murat F."/>
            <person name="Fuchs J."/>
            <person name="Jenkins J."/>
            <person name="Haas F.B."/>
            <person name="Piednoel M."/>
            <person name="Gundlach H."/>
            <person name="Van Bel M."/>
            <person name="Meyberg R."/>
            <person name="Vives C."/>
            <person name="Morata J."/>
            <person name="Symeonidi A."/>
            <person name="Hiss M."/>
            <person name="Muchero W."/>
            <person name="Kamisugi Y."/>
            <person name="Saleh O."/>
            <person name="Blanc G."/>
            <person name="Decker E.L."/>
            <person name="van Gessel N."/>
            <person name="Grimwood J."/>
            <person name="Hayes R.D."/>
            <person name="Graham S.W."/>
            <person name="Gunter L.E."/>
            <person name="McDaniel S.F."/>
            <person name="Hoernstein S.N.W."/>
            <person name="Larsson A."/>
            <person name="Li F.W."/>
            <person name="Perroud P.F."/>
            <person name="Phillips J."/>
            <person name="Ranjan P."/>
            <person name="Rokshar D.S."/>
            <person name="Rothfels C.J."/>
            <person name="Schneider L."/>
            <person name="Shu S."/>
            <person name="Stevenson D.W."/>
            <person name="Thummler F."/>
            <person name="Tillich M."/>
            <person name="Villarreal Aguilar J.C."/>
            <person name="Widiez T."/>
            <person name="Wong G.K."/>
            <person name="Wymore A."/>
            <person name="Zhang Y."/>
            <person name="Zimmer A.D."/>
            <person name="Quatrano R.S."/>
            <person name="Mayer K.F.X."/>
            <person name="Goodstein D."/>
            <person name="Casacuberta J.M."/>
            <person name="Vandepoele K."/>
            <person name="Reski R."/>
            <person name="Cuming A.C."/>
            <person name="Tuskan G.A."/>
            <person name="Maumus F."/>
            <person name="Salse J."/>
            <person name="Schmutz J."/>
            <person name="Rensing S.A."/>
        </authorList>
    </citation>
    <scope>NUCLEOTIDE SEQUENCE [LARGE SCALE GENOMIC DNA]</scope>
    <source>
        <strain evidence="13 14">cv. Gransden 2004</strain>
    </source>
</reference>
<evidence type="ECO:0000313" key="12">
    <source>
        <dbReference type="EMBL" id="PNR51219.1"/>
    </source>
</evidence>
<accession>A0A2K1KBR8</accession>
<evidence type="ECO:0000256" key="10">
    <source>
        <dbReference type="SAM" id="MobiDB-lite"/>
    </source>
</evidence>